<dbReference type="PANTHER" id="PTHR23517">
    <property type="entry name" value="RESISTANCE PROTEIN MDTM, PUTATIVE-RELATED-RELATED"/>
    <property type="match status" value="1"/>
</dbReference>
<keyword evidence="3" id="KW-1003">Cell membrane</keyword>
<keyword evidence="4" id="KW-0812">Transmembrane</keyword>
<dbReference type="CDD" id="cd17325">
    <property type="entry name" value="MFS_MdtG_SLC18_like"/>
    <property type="match status" value="1"/>
</dbReference>
<feature type="domain" description="Major facilitator superfamily (MFS) profile" evidence="7">
    <location>
        <begin position="71"/>
        <end position="456"/>
    </location>
</feature>
<evidence type="ECO:0000313" key="9">
    <source>
        <dbReference type="Proteomes" id="UP000250080"/>
    </source>
</evidence>
<proteinExistence type="predicted"/>
<evidence type="ECO:0000256" key="5">
    <source>
        <dbReference type="ARBA" id="ARBA00022989"/>
    </source>
</evidence>
<dbReference type="SUPFAM" id="SSF103473">
    <property type="entry name" value="MFS general substrate transporter"/>
    <property type="match status" value="1"/>
</dbReference>
<dbReference type="Gene3D" id="1.20.1250.20">
    <property type="entry name" value="MFS general substrate transporter like domains"/>
    <property type="match status" value="2"/>
</dbReference>
<accession>A0A2C8BAG2</accession>
<dbReference type="InterPro" id="IPR011701">
    <property type="entry name" value="MFS"/>
</dbReference>
<evidence type="ECO:0000259" key="7">
    <source>
        <dbReference type="PROSITE" id="PS50850"/>
    </source>
</evidence>
<evidence type="ECO:0000256" key="3">
    <source>
        <dbReference type="ARBA" id="ARBA00022475"/>
    </source>
</evidence>
<comment type="subcellular location">
    <subcellularLocation>
        <location evidence="1">Cell membrane</location>
        <topology evidence="1">Multi-pass membrane protein</topology>
    </subcellularLocation>
</comment>
<dbReference type="InterPro" id="IPR020846">
    <property type="entry name" value="MFS_dom"/>
</dbReference>
<keyword evidence="2" id="KW-0813">Transport</keyword>
<dbReference type="AntiFam" id="ANF00012">
    <property type="entry name" value="tRNA translation"/>
</dbReference>
<evidence type="ECO:0000313" key="8">
    <source>
        <dbReference type="EMBL" id="SCQ79836.1"/>
    </source>
</evidence>
<keyword evidence="5" id="KW-1133">Transmembrane helix</keyword>
<dbReference type="PANTHER" id="PTHR23517:SF3">
    <property type="entry name" value="INTEGRAL MEMBRANE TRANSPORT PROTEIN"/>
    <property type="match status" value="1"/>
</dbReference>
<evidence type="ECO:0000256" key="1">
    <source>
        <dbReference type="ARBA" id="ARBA00004651"/>
    </source>
</evidence>
<organism evidence="8 9">
    <name type="scientific">Propionibacterium freudenreichii</name>
    <dbReference type="NCBI Taxonomy" id="1744"/>
    <lineage>
        <taxon>Bacteria</taxon>
        <taxon>Bacillati</taxon>
        <taxon>Actinomycetota</taxon>
        <taxon>Actinomycetes</taxon>
        <taxon>Propionibacteriales</taxon>
        <taxon>Propionibacteriaceae</taxon>
        <taxon>Propionibacterium</taxon>
    </lineage>
</organism>
<dbReference type="GO" id="GO:0022857">
    <property type="term" value="F:transmembrane transporter activity"/>
    <property type="evidence" value="ECO:0007669"/>
    <property type="project" value="InterPro"/>
</dbReference>
<sequence length="483" mass="50784">MSGRLLGGPGGNRTHARQIRRLLLYPLSYRAHDKPNGVERPGRRRPVVAPAAGRAPVTDCLLVTKQRWGRTLFAVYGPTLMASIGFGAVIPLVAIQARALGASVGLAAFITALNALAQVMGDLPAGIVADRLGEKYAIVAACLIDTCTMAMVFVARSLVVLAIAVFLQGLTAAVFSLARQTYITERIPVHWRARAMSTLGGVFRIGWFIGPLAAAAVITRWDLITAFCFAGAMSFLAAVVTLAMPSLPGEPTGLRGIRQRQQEDHPATFDILRQHRHVLLTLGVGCLCLMLIRSVRQTIIPLWCEAHGISPAATSLIYSISMGFDVLLFFPGGWIMDRFGRWFVSVPTIAVMSLCLLALPLSHTAGTIALVACLLGFGNGVSSGIVNTLGADMSPSYGRPQFLAGWRVFGDGGAALGPLIVSAATALVSLPFASILVGAIGLAGTGWLARYVPREVVPDEAEVTVGAGGGPGPEPSGDASTRG</sequence>
<reference evidence="8 9" key="1">
    <citation type="submission" date="2016-09" db="EMBL/GenBank/DDBJ databases">
        <authorList>
            <person name="Laine KS P."/>
        </authorList>
    </citation>
    <scope>NUCLEOTIDE SEQUENCE [LARGE SCALE GENOMIC DNA]</scope>
    <source>
        <strain evidence="8">PFRJS-23</strain>
    </source>
</reference>
<evidence type="ECO:0000256" key="2">
    <source>
        <dbReference type="ARBA" id="ARBA00022448"/>
    </source>
</evidence>
<protein>
    <submittedName>
        <fullName evidence="8">Transporter, major facilitator family protein</fullName>
    </submittedName>
</protein>
<dbReference type="InterPro" id="IPR050171">
    <property type="entry name" value="MFS_Transporters"/>
</dbReference>
<evidence type="ECO:0000256" key="6">
    <source>
        <dbReference type="ARBA" id="ARBA00023136"/>
    </source>
</evidence>
<evidence type="ECO:0000256" key="4">
    <source>
        <dbReference type="ARBA" id="ARBA00022692"/>
    </source>
</evidence>
<dbReference type="InterPro" id="IPR036259">
    <property type="entry name" value="MFS_trans_sf"/>
</dbReference>
<dbReference type="PROSITE" id="PS50850">
    <property type="entry name" value="MFS"/>
    <property type="match status" value="1"/>
</dbReference>
<keyword evidence="6" id="KW-0472">Membrane</keyword>
<gene>
    <name evidence="8" type="ORF">PFR_JS23_1497</name>
</gene>
<dbReference type="EMBL" id="LT618793">
    <property type="protein sequence ID" value="SCQ79836.1"/>
    <property type="molecule type" value="Genomic_DNA"/>
</dbReference>
<dbReference type="Proteomes" id="UP000250080">
    <property type="component" value="Chromosome I"/>
</dbReference>
<name>A0A2C8BAG2_9ACTN</name>
<dbReference type="AlphaFoldDB" id="A0A2C8BAG2"/>
<dbReference type="GO" id="GO:0005886">
    <property type="term" value="C:plasma membrane"/>
    <property type="evidence" value="ECO:0007669"/>
    <property type="project" value="UniProtKB-SubCell"/>
</dbReference>
<dbReference type="Pfam" id="PF07690">
    <property type="entry name" value="MFS_1"/>
    <property type="match status" value="1"/>
</dbReference>